<dbReference type="Proteomes" id="UP000013909">
    <property type="component" value="Unassembled WGS sequence"/>
</dbReference>
<dbReference type="AlphaFoldDB" id="R7ZY04"/>
<evidence type="ECO:0008006" key="4">
    <source>
        <dbReference type="Google" id="ProtNLM"/>
    </source>
</evidence>
<comment type="caution">
    <text evidence="2">The sequence shown here is derived from an EMBL/GenBank/DDBJ whole genome shotgun (WGS) entry which is preliminary data.</text>
</comment>
<dbReference type="OrthoDB" id="839038at2"/>
<accession>R7ZY04</accession>
<dbReference type="RefSeq" id="WP_010852596.1">
    <property type="nucleotide sequence ID" value="NZ_AQHR01000020.1"/>
</dbReference>
<protein>
    <recommendedName>
        <fullName evidence="4">Outer membrane protein beta-barrel domain-containing protein</fullName>
    </recommendedName>
</protein>
<reference evidence="2 3" key="1">
    <citation type="submission" date="2013-02" db="EMBL/GenBank/DDBJ databases">
        <title>A novel strain isolated from Lonar lake, Maharashtra, India.</title>
        <authorList>
            <person name="Singh A."/>
        </authorList>
    </citation>
    <scope>NUCLEOTIDE SEQUENCE [LARGE SCALE GENOMIC DNA]</scope>
    <source>
        <strain evidence="2 3">AK24</strain>
    </source>
</reference>
<name>R7ZY04_9BACT</name>
<evidence type="ECO:0000256" key="1">
    <source>
        <dbReference type="SAM" id="SignalP"/>
    </source>
</evidence>
<evidence type="ECO:0000313" key="3">
    <source>
        <dbReference type="Proteomes" id="UP000013909"/>
    </source>
</evidence>
<dbReference type="STRING" id="1232681.ADIS_0447"/>
<feature type="signal peptide" evidence="1">
    <location>
        <begin position="1"/>
        <end position="20"/>
    </location>
</feature>
<organism evidence="2 3">
    <name type="scientific">Lunatimonas lonarensis</name>
    <dbReference type="NCBI Taxonomy" id="1232681"/>
    <lineage>
        <taxon>Bacteria</taxon>
        <taxon>Pseudomonadati</taxon>
        <taxon>Bacteroidota</taxon>
        <taxon>Cytophagia</taxon>
        <taxon>Cytophagales</taxon>
        <taxon>Cyclobacteriaceae</taxon>
    </lineage>
</organism>
<proteinExistence type="predicted"/>
<keyword evidence="3" id="KW-1185">Reference proteome</keyword>
<keyword evidence="1" id="KW-0732">Signal</keyword>
<dbReference type="EMBL" id="AQHR01000020">
    <property type="protein sequence ID" value="EON79030.1"/>
    <property type="molecule type" value="Genomic_DNA"/>
</dbReference>
<sequence>MRRFYLVAFFLLVSVQLSWSQVGVNSLNVGFDAGITLNEFFQNEFPAGFGGSVKALYGVGMNGQVSLTGGFTYFPIKSTIALPAGDNVAFNLMPLTIGYRMFFDQLFFEPQVGGALHVTRNRFAQNSDNVTTAELGFAAEAGYVFDPFELSFRYQHTGRSPFHMGFLAVRVMYRIPVF</sequence>
<gene>
    <name evidence="2" type="ORF">ADIS_0447</name>
</gene>
<evidence type="ECO:0000313" key="2">
    <source>
        <dbReference type="EMBL" id="EON79030.1"/>
    </source>
</evidence>
<feature type="chain" id="PRO_5004451206" description="Outer membrane protein beta-barrel domain-containing protein" evidence="1">
    <location>
        <begin position="21"/>
        <end position="178"/>
    </location>
</feature>